<dbReference type="Proteomes" id="UP000515154">
    <property type="component" value="Linkage group LG9"/>
</dbReference>
<evidence type="ECO:0000259" key="8">
    <source>
        <dbReference type="Pfam" id="PF01266"/>
    </source>
</evidence>
<evidence type="ECO:0000256" key="3">
    <source>
        <dbReference type="ARBA" id="ARBA00006730"/>
    </source>
</evidence>
<dbReference type="GO" id="GO:0003884">
    <property type="term" value="F:D-amino-acid oxidase activity"/>
    <property type="evidence" value="ECO:0007669"/>
    <property type="project" value="InterPro"/>
</dbReference>
<reference evidence="10 11" key="1">
    <citation type="submission" date="2025-08" db="UniProtKB">
        <authorList>
            <consortium name="RefSeq"/>
        </authorList>
    </citation>
    <scope>IDENTIFICATION</scope>
</reference>
<evidence type="ECO:0000256" key="1">
    <source>
        <dbReference type="ARBA" id="ARBA00001974"/>
    </source>
</evidence>
<keyword evidence="4" id="KW-0285">Flavoprotein</keyword>
<evidence type="ECO:0000256" key="5">
    <source>
        <dbReference type="ARBA" id="ARBA00022827"/>
    </source>
</evidence>
<feature type="binding site" evidence="7">
    <location>
        <begin position="42"/>
        <end position="43"/>
    </location>
    <ligand>
        <name>FAD</name>
        <dbReference type="ChEBI" id="CHEBI:57692"/>
    </ligand>
</feature>
<protein>
    <submittedName>
        <fullName evidence="10 11">D-amino-acid oxidase-like isoform X1</fullName>
    </submittedName>
</protein>
<feature type="domain" description="FAD dependent oxidoreductase" evidence="8">
    <location>
        <begin position="4"/>
        <end position="321"/>
    </location>
</feature>
<feature type="binding site" evidence="7">
    <location>
        <position position="276"/>
    </location>
    <ligand>
        <name>D-dopa</name>
        <dbReference type="ChEBI" id="CHEBI:149689"/>
    </ligand>
</feature>
<evidence type="ECO:0000256" key="4">
    <source>
        <dbReference type="ARBA" id="ARBA00022630"/>
    </source>
</evidence>
<feature type="binding site" evidence="7">
    <location>
        <position position="306"/>
    </location>
    <ligand>
        <name>D-dopa</name>
        <dbReference type="ChEBI" id="CHEBI:149689"/>
    </ligand>
</feature>
<comment type="subcellular location">
    <subcellularLocation>
        <location evidence="2">Peroxisome matrix</location>
    </subcellularLocation>
</comment>
<accession>A0A6P7SR34</accession>
<proteinExistence type="inferred from homology"/>
<dbReference type="RefSeq" id="XP_036361764.1">
    <property type="nucleotide sequence ID" value="XM_036505871.1"/>
</dbReference>
<comment type="similarity">
    <text evidence="3">Belongs to the DAMOX/DASOX family.</text>
</comment>
<evidence type="ECO:0000256" key="7">
    <source>
        <dbReference type="PIRSR" id="PIRSR000189-1"/>
    </source>
</evidence>
<dbReference type="Gene3D" id="3.40.50.720">
    <property type="entry name" value="NAD(P)-binding Rossmann-like Domain"/>
    <property type="match status" value="1"/>
</dbReference>
<dbReference type="InterPro" id="IPR023209">
    <property type="entry name" value="DAO"/>
</dbReference>
<evidence type="ECO:0000313" key="11">
    <source>
        <dbReference type="RefSeq" id="XP_036361764.1"/>
    </source>
</evidence>
<dbReference type="Pfam" id="PF01266">
    <property type="entry name" value="DAO"/>
    <property type="match status" value="1"/>
</dbReference>
<dbReference type="AlphaFoldDB" id="A0A6P7SR34"/>
<dbReference type="SUPFAM" id="SSF51971">
    <property type="entry name" value="Nucleotide-binding domain"/>
    <property type="match status" value="1"/>
</dbReference>
<evidence type="ECO:0000313" key="9">
    <source>
        <dbReference type="Proteomes" id="UP000515154"/>
    </source>
</evidence>
<keyword evidence="9" id="KW-1185">Reference proteome</keyword>
<dbReference type="GO" id="GO:0019478">
    <property type="term" value="P:D-amino acid catabolic process"/>
    <property type="evidence" value="ECO:0007669"/>
    <property type="project" value="TreeGrafter"/>
</dbReference>
<comment type="cofactor">
    <cofactor evidence="1 7">
        <name>FAD</name>
        <dbReference type="ChEBI" id="CHEBI:57692"/>
    </cofactor>
</comment>
<keyword evidence="5 7" id="KW-0274">FAD</keyword>
<dbReference type="PANTHER" id="PTHR11530">
    <property type="entry name" value="D-AMINO ACID OXIDASE"/>
    <property type="match status" value="1"/>
</dbReference>
<feature type="binding site" evidence="7">
    <location>
        <position position="221"/>
    </location>
    <ligand>
        <name>D-dopa</name>
        <dbReference type="ChEBI" id="CHEBI:149689"/>
    </ligand>
</feature>
<dbReference type="GO" id="GO:0071949">
    <property type="term" value="F:FAD binding"/>
    <property type="evidence" value="ECO:0007669"/>
    <property type="project" value="InterPro"/>
</dbReference>
<keyword evidence="6" id="KW-0560">Oxidoreductase</keyword>
<evidence type="ECO:0000256" key="6">
    <source>
        <dbReference type="ARBA" id="ARBA00023002"/>
    </source>
</evidence>
<dbReference type="RefSeq" id="XP_029640755.1">
    <property type="nucleotide sequence ID" value="XM_029784895.2"/>
</dbReference>
<evidence type="ECO:0000313" key="10">
    <source>
        <dbReference type="RefSeq" id="XP_029640755.1"/>
    </source>
</evidence>
<dbReference type="Gene3D" id="3.30.9.10">
    <property type="entry name" value="D-Amino Acid Oxidase, subunit A, domain 2"/>
    <property type="match status" value="1"/>
</dbReference>
<dbReference type="PANTHER" id="PTHR11530:SF11">
    <property type="entry name" value="D-ASPARTATE OXIDASE"/>
    <property type="match status" value="1"/>
</dbReference>
<dbReference type="GO" id="GO:0005782">
    <property type="term" value="C:peroxisomal matrix"/>
    <property type="evidence" value="ECO:0007669"/>
    <property type="project" value="UniProtKB-SubCell"/>
</dbReference>
<name>A0A6P7SR34_9MOLL</name>
<dbReference type="KEGG" id="osn:115215645"/>
<feature type="binding site" evidence="7">
    <location>
        <begin position="305"/>
        <end position="310"/>
    </location>
    <ligand>
        <name>FAD</name>
        <dbReference type="ChEBI" id="CHEBI:57692"/>
    </ligand>
</feature>
<evidence type="ECO:0000256" key="2">
    <source>
        <dbReference type="ARBA" id="ARBA00004253"/>
    </source>
</evidence>
<organism evidence="9 10">
    <name type="scientific">Octopus sinensis</name>
    <name type="common">East Asian common octopus</name>
    <dbReference type="NCBI Taxonomy" id="2607531"/>
    <lineage>
        <taxon>Eukaryota</taxon>
        <taxon>Metazoa</taxon>
        <taxon>Spiralia</taxon>
        <taxon>Lophotrochozoa</taxon>
        <taxon>Mollusca</taxon>
        <taxon>Cephalopoda</taxon>
        <taxon>Coleoidea</taxon>
        <taxon>Octopodiformes</taxon>
        <taxon>Octopoda</taxon>
        <taxon>Incirrata</taxon>
        <taxon>Octopodidae</taxon>
        <taxon>Octopus</taxon>
    </lineage>
</organism>
<dbReference type="InterPro" id="IPR006076">
    <property type="entry name" value="FAD-dep_OxRdtase"/>
</dbReference>
<gene>
    <name evidence="10 11" type="primary">LOC115215645</name>
</gene>
<dbReference type="SUPFAM" id="SSF54373">
    <property type="entry name" value="FAD-linked reductases, C-terminal domain"/>
    <property type="match status" value="1"/>
</dbReference>
<dbReference type="PIRSF" id="PIRSF000189">
    <property type="entry name" value="D-aa_oxidase"/>
    <property type="match status" value="1"/>
</dbReference>
<sequence>MVRKICVLGAGVIGLYSAVRILEDLQNVDVTIIAEKFTPNNTTDVAAGFWRPYKMGSTNPSLIRRWGDETFKYLLDIHESPMASKLGINLVSGYWLNSSEIDPVWKDTVFNLRDLTPEENKLFPNYTNNKFFTSILVSASIYMEWLMGRFISLGGKVKSKRLVALSEVMSDFDIVVNCCGLGNYQLNNDRKMTPIRGQVIRVNAPWIKHFYFSDEATKPLYIFPTKNYVVMGGTAQKGNWDTTPNEQDQRHILDGCARIVPSLKDAEILDTKVGLRPFREQTRLDQQTITFNGRSIQVINNYGHGGCGLTTFVGCAKDVVAMIREAGAAPWYSARL</sequence>